<organism evidence="10 11">
    <name type="scientific">Limimonas halophila</name>
    <dbReference type="NCBI Taxonomy" id="1082479"/>
    <lineage>
        <taxon>Bacteria</taxon>
        <taxon>Pseudomonadati</taxon>
        <taxon>Pseudomonadota</taxon>
        <taxon>Alphaproteobacteria</taxon>
        <taxon>Rhodospirillales</taxon>
        <taxon>Rhodovibrionaceae</taxon>
        <taxon>Limimonas</taxon>
    </lineage>
</organism>
<dbReference type="Pfam" id="PF02397">
    <property type="entry name" value="Bac_transf"/>
    <property type="match status" value="1"/>
</dbReference>
<evidence type="ECO:0000256" key="5">
    <source>
        <dbReference type="ARBA" id="ARBA00022989"/>
    </source>
</evidence>
<evidence type="ECO:0000256" key="6">
    <source>
        <dbReference type="ARBA" id="ARBA00023136"/>
    </source>
</evidence>
<evidence type="ECO:0000256" key="7">
    <source>
        <dbReference type="ARBA" id="ARBA00023169"/>
    </source>
</evidence>
<dbReference type="STRING" id="1082479.SAMN05216241_102313"/>
<evidence type="ECO:0000256" key="2">
    <source>
        <dbReference type="ARBA" id="ARBA00006464"/>
    </source>
</evidence>
<keyword evidence="5 8" id="KW-1133">Transmembrane helix</keyword>
<feature type="transmembrane region" description="Helical" evidence="8">
    <location>
        <begin position="24"/>
        <end position="41"/>
    </location>
</feature>
<dbReference type="PANTHER" id="PTHR30576">
    <property type="entry name" value="COLANIC BIOSYNTHESIS UDP-GLUCOSE LIPID CARRIER TRANSFERASE"/>
    <property type="match status" value="1"/>
</dbReference>
<sequence>MVGLLAAAFVVAVRDSSGRAQVEPLFATICAAVVVLIYVLAESRSDRSTSSLAALPKAALAWTLAAVTGAVLLAAASGGAVAQPAFVAGSYAAGLAAVVAYRATVTGTIGGRGDSNRLHEALAVIAFDQPDRATLWLRRVEERGRSQGVYVSAFCVPGRTVAVGGIASAASVADLAELLAQRPVDRVLVVAPGMTGAELTANLHALRRIAVDVDVVANGYDDVFTDRPLGTLVGIPTVRLLRRPLSAQQATVKRLEDLAVSAVALLLLAPLMGLIAVAVRAETPGPVLFRQHRRGVNGQPFQIWKFRTMHAQASAGGEEVKQAVRGDPRVTRVGRWLRRTSLDELPQVFNVLHGEMSIVGPRPHAIQHDEWYGSRIPAYIERHRMKPGITGWAQVNGLRGETETLAKMRTRVAHDIWYMTHWSLALDLWILIRTVFVLGHRNAY</sequence>
<feature type="transmembrane region" description="Helical" evidence="8">
    <location>
        <begin position="81"/>
        <end position="101"/>
    </location>
</feature>
<dbReference type="InterPro" id="IPR003362">
    <property type="entry name" value="Bact_transf"/>
</dbReference>
<comment type="similarity">
    <text evidence="2">Belongs to the bacterial sugar transferase family.</text>
</comment>
<keyword evidence="6 8" id="KW-0472">Membrane</keyword>
<evidence type="ECO:0000256" key="8">
    <source>
        <dbReference type="SAM" id="Phobius"/>
    </source>
</evidence>
<dbReference type="GO" id="GO:0016020">
    <property type="term" value="C:membrane"/>
    <property type="evidence" value="ECO:0007669"/>
    <property type="project" value="UniProtKB-SubCell"/>
</dbReference>
<evidence type="ECO:0000256" key="1">
    <source>
        <dbReference type="ARBA" id="ARBA00004141"/>
    </source>
</evidence>
<accession>A0A1G7NUD1</accession>
<gene>
    <name evidence="10" type="ORF">SAMN05216241_102313</name>
</gene>
<dbReference type="InterPro" id="IPR017475">
    <property type="entry name" value="EPS_sugar_tfrase"/>
</dbReference>
<dbReference type="GO" id="GO:0000271">
    <property type="term" value="P:polysaccharide biosynthetic process"/>
    <property type="evidence" value="ECO:0007669"/>
    <property type="project" value="UniProtKB-KW"/>
</dbReference>
<reference evidence="10 11" key="1">
    <citation type="submission" date="2016-10" db="EMBL/GenBank/DDBJ databases">
        <authorList>
            <person name="de Groot N.N."/>
        </authorList>
    </citation>
    <scope>NUCLEOTIDE SEQUENCE [LARGE SCALE GENOMIC DNA]</scope>
    <source>
        <strain evidence="10 11">DSM 25584</strain>
    </source>
</reference>
<evidence type="ECO:0000259" key="9">
    <source>
        <dbReference type="Pfam" id="PF02397"/>
    </source>
</evidence>
<name>A0A1G7NUD1_9PROT</name>
<feature type="domain" description="Bacterial sugar transferase" evidence="9">
    <location>
        <begin position="253"/>
        <end position="437"/>
    </location>
</feature>
<dbReference type="EMBL" id="FNCE01000002">
    <property type="protein sequence ID" value="SDF77634.1"/>
    <property type="molecule type" value="Genomic_DNA"/>
</dbReference>
<protein>
    <submittedName>
        <fullName evidence="10">Putative colanic acid biosysnthesis UDP-glucose lipid carrier transferase</fullName>
    </submittedName>
</protein>
<evidence type="ECO:0000313" key="11">
    <source>
        <dbReference type="Proteomes" id="UP000199415"/>
    </source>
</evidence>
<evidence type="ECO:0000256" key="3">
    <source>
        <dbReference type="ARBA" id="ARBA00022679"/>
    </source>
</evidence>
<dbReference type="GO" id="GO:0016780">
    <property type="term" value="F:phosphotransferase activity, for other substituted phosphate groups"/>
    <property type="evidence" value="ECO:0007669"/>
    <property type="project" value="TreeGrafter"/>
</dbReference>
<keyword evidence="11" id="KW-1185">Reference proteome</keyword>
<keyword evidence="3 10" id="KW-0808">Transferase</keyword>
<evidence type="ECO:0000313" key="10">
    <source>
        <dbReference type="EMBL" id="SDF77634.1"/>
    </source>
</evidence>
<feature type="transmembrane region" description="Helical" evidence="8">
    <location>
        <begin position="258"/>
        <end position="279"/>
    </location>
</feature>
<comment type="subcellular location">
    <subcellularLocation>
        <location evidence="1">Membrane</location>
        <topology evidence="1">Multi-pass membrane protein</topology>
    </subcellularLocation>
</comment>
<proteinExistence type="inferred from homology"/>
<dbReference type="Proteomes" id="UP000199415">
    <property type="component" value="Unassembled WGS sequence"/>
</dbReference>
<keyword evidence="4 8" id="KW-0812">Transmembrane</keyword>
<dbReference type="AlphaFoldDB" id="A0A1G7NUD1"/>
<dbReference type="NCBIfam" id="TIGR03025">
    <property type="entry name" value="EPS_sugtrans"/>
    <property type="match status" value="1"/>
</dbReference>
<keyword evidence="7" id="KW-0270">Exopolysaccharide synthesis</keyword>
<feature type="transmembrane region" description="Helical" evidence="8">
    <location>
        <begin position="53"/>
        <end position="75"/>
    </location>
</feature>
<dbReference type="PANTHER" id="PTHR30576:SF0">
    <property type="entry name" value="UNDECAPRENYL-PHOSPHATE N-ACETYLGALACTOSAMINYL 1-PHOSPHATE TRANSFERASE-RELATED"/>
    <property type="match status" value="1"/>
</dbReference>
<evidence type="ECO:0000256" key="4">
    <source>
        <dbReference type="ARBA" id="ARBA00022692"/>
    </source>
</evidence>